<dbReference type="SUPFAM" id="SSF46955">
    <property type="entry name" value="Putative DNA-binding domain"/>
    <property type="match status" value="1"/>
</dbReference>
<evidence type="ECO:0000313" key="4">
    <source>
        <dbReference type="Proteomes" id="UP000008076"/>
    </source>
</evidence>
<sequence length="304" mass="34311">MPTISCDSKYLFKLIGKEFTEKEFDEVCFQYGIELDDVVEEDGKTIYKIEVGANRYDLLCVEGIAICLKTFLKMKEFPKYTVKSSGIQIHVGKDVEKVRPICMGAVLRGITFTEESYKRYTEVITFVLMSIADAATNLRRPEEGLIKLKDSKTLEFQTARKSLLSGMMKCLYYNKAYPMPIRMFEVGDTVSLKEGSLTGAVNRQQVCALVCSPTGLMEEIHGLLDKIMFCYGIGYKNPRKEGGPHYDIVPGNDPAYMEGRRADIMINGVKYGMFGVLHPEVLKNFEVDNPVVALELYLDFPNGL</sequence>
<dbReference type="GO" id="GO:0009328">
    <property type="term" value="C:phenylalanine-tRNA ligase complex"/>
    <property type="evidence" value="ECO:0007669"/>
    <property type="project" value="TreeGrafter"/>
</dbReference>
<accession>B0EGD3</accession>
<dbReference type="KEGG" id="edi:EDI_226150"/>
<dbReference type="Pfam" id="PF18262">
    <property type="entry name" value="PhetRS_B1"/>
    <property type="match status" value="1"/>
</dbReference>
<dbReference type="RefSeq" id="XP_001737312.1">
    <property type="nucleotide sequence ID" value="XM_001737260.1"/>
</dbReference>
<keyword evidence="3" id="KW-0436">Ligase</keyword>
<dbReference type="InterPro" id="IPR045864">
    <property type="entry name" value="aa-tRNA-synth_II/BPL/LPL"/>
</dbReference>
<protein>
    <submittedName>
        <fullName evidence="3">Phenylalanyl-tRNA synthetase beta chain, putative</fullName>
        <ecNumber evidence="3">6.1.1.20</ecNumber>
    </submittedName>
</protein>
<dbReference type="Gene3D" id="3.30.930.10">
    <property type="entry name" value="Bira Bifunctional Protein, Domain 2"/>
    <property type="match status" value="1"/>
</dbReference>
<evidence type="ECO:0000259" key="2">
    <source>
        <dbReference type="Pfam" id="PF18262"/>
    </source>
</evidence>
<dbReference type="AlphaFoldDB" id="B0EGD3"/>
<dbReference type="Gene3D" id="3.30.56.10">
    <property type="match status" value="1"/>
</dbReference>
<proteinExistence type="predicted"/>
<dbReference type="GeneID" id="5882340"/>
<organism evidence="4">
    <name type="scientific">Entamoeba dispar (strain ATCC PRA-260 / SAW760)</name>
    <dbReference type="NCBI Taxonomy" id="370354"/>
    <lineage>
        <taxon>Eukaryota</taxon>
        <taxon>Amoebozoa</taxon>
        <taxon>Evosea</taxon>
        <taxon>Archamoebae</taxon>
        <taxon>Mastigamoebida</taxon>
        <taxon>Entamoebidae</taxon>
        <taxon>Entamoeba</taxon>
    </lineage>
</organism>
<name>B0EGD3_ENTDS</name>
<dbReference type="VEuPathDB" id="AmoebaDB:EDI_226150"/>
<dbReference type="PANTHER" id="PTHR10947">
    <property type="entry name" value="PHENYLALANYL-TRNA SYNTHETASE BETA CHAIN AND LEUCINE-RICH REPEAT-CONTAINING PROTEIN 47"/>
    <property type="match status" value="1"/>
</dbReference>
<dbReference type="InterPro" id="IPR009061">
    <property type="entry name" value="DNA-bd_dom_put_sf"/>
</dbReference>
<keyword evidence="4" id="KW-1185">Reference proteome</keyword>
<dbReference type="InterPro" id="IPR045060">
    <property type="entry name" value="Phe-tRNA-ligase_IIc_bsu"/>
</dbReference>
<dbReference type="PANTHER" id="PTHR10947:SF0">
    <property type="entry name" value="PHENYLALANINE--TRNA LIGASE BETA SUBUNIT"/>
    <property type="match status" value="1"/>
</dbReference>
<dbReference type="SUPFAM" id="SSF55681">
    <property type="entry name" value="Class II aaRS and biotin synthetases"/>
    <property type="match status" value="1"/>
</dbReference>
<feature type="domain" description="Phenylalanyl tRNA synthetase beta chain core" evidence="1">
    <location>
        <begin position="120"/>
        <end position="298"/>
    </location>
</feature>
<keyword evidence="3" id="KW-0030">Aminoacyl-tRNA synthetase</keyword>
<dbReference type="EMBL" id="DS549197">
    <property type="protein sequence ID" value="EDR26409.1"/>
    <property type="molecule type" value="Genomic_DNA"/>
</dbReference>
<gene>
    <name evidence="3" type="ORF">EDI_226150</name>
</gene>
<dbReference type="Proteomes" id="UP000008076">
    <property type="component" value="Unassembled WGS sequence"/>
</dbReference>
<dbReference type="Pfam" id="PF17759">
    <property type="entry name" value="tRNA_synthFbeta"/>
    <property type="match status" value="1"/>
</dbReference>
<dbReference type="InterPro" id="IPR041616">
    <property type="entry name" value="PheRS_beta_core"/>
</dbReference>
<evidence type="ECO:0000313" key="3">
    <source>
        <dbReference type="EMBL" id="EDR26409.1"/>
    </source>
</evidence>
<dbReference type="FunFam" id="3.30.56.10:FF:000009">
    <property type="entry name" value="Phenylalanine-tRNA ligase, beta subunit"/>
    <property type="match status" value="1"/>
</dbReference>
<evidence type="ECO:0000259" key="1">
    <source>
        <dbReference type="Pfam" id="PF17759"/>
    </source>
</evidence>
<dbReference type="GO" id="GO:0006432">
    <property type="term" value="P:phenylalanyl-tRNA aminoacylation"/>
    <property type="evidence" value="ECO:0007669"/>
    <property type="project" value="InterPro"/>
</dbReference>
<dbReference type="EC" id="6.1.1.20" evidence="3"/>
<dbReference type="GO" id="GO:0004826">
    <property type="term" value="F:phenylalanine-tRNA ligase activity"/>
    <property type="evidence" value="ECO:0007669"/>
    <property type="project" value="UniProtKB-EC"/>
</dbReference>
<dbReference type="eggNOG" id="KOG2472">
    <property type="taxonomic scope" value="Eukaryota"/>
</dbReference>
<dbReference type="InterPro" id="IPR040659">
    <property type="entry name" value="PhetRS_B1"/>
</dbReference>
<reference evidence="4" key="1">
    <citation type="submission" date="2007-12" db="EMBL/GenBank/DDBJ databases">
        <title>Annotation of Entamoeba dispar SAW760.</title>
        <authorList>
            <person name="Lorenzi H."/>
            <person name="Inman J."/>
            <person name="Schobel S."/>
            <person name="Amedeo P."/>
            <person name="Caler E."/>
        </authorList>
    </citation>
    <scope>NUCLEOTIDE SEQUENCE [LARGE SCALE GENOMIC DNA]</scope>
    <source>
        <strain evidence="4">ATCC PRA-260 / SAW760</strain>
    </source>
</reference>
<dbReference type="OrthoDB" id="1698572at2759"/>
<feature type="domain" description="Phenylalanine--tRNA ligase beta subunit B1" evidence="2">
    <location>
        <begin position="1"/>
        <end position="72"/>
    </location>
</feature>